<accession>A0ACC4APX9</accession>
<protein>
    <submittedName>
        <fullName evidence="1">Uncharacterized protein</fullName>
    </submittedName>
</protein>
<reference evidence="1 2" key="1">
    <citation type="journal article" date="2024" name="Plant Biotechnol. J.">
        <title>Genome and CRISPR/Cas9 system of a widespread forest tree (Populus alba) in the world.</title>
        <authorList>
            <person name="Liu Y.J."/>
            <person name="Jiang P.F."/>
            <person name="Han X.M."/>
            <person name="Li X.Y."/>
            <person name="Wang H.M."/>
            <person name="Wang Y.J."/>
            <person name="Wang X.X."/>
            <person name="Zeng Q.Y."/>
        </authorList>
    </citation>
    <scope>NUCLEOTIDE SEQUENCE [LARGE SCALE GENOMIC DNA]</scope>
    <source>
        <strain evidence="2">cv. PAL-ZL1</strain>
    </source>
</reference>
<comment type="caution">
    <text evidence="1">The sequence shown here is derived from an EMBL/GenBank/DDBJ whole genome shotgun (WGS) entry which is preliminary data.</text>
</comment>
<evidence type="ECO:0000313" key="2">
    <source>
        <dbReference type="Proteomes" id="UP000309997"/>
    </source>
</evidence>
<organism evidence="1 2">
    <name type="scientific">Populus alba</name>
    <name type="common">White poplar</name>
    <dbReference type="NCBI Taxonomy" id="43335"/>
    <lineage>
        <taxon>Eukaryota</taxon>
        <taxon>Viridiplantae</taxon>
        <taxon>Streptophyta</taxon>
        <taxon>Embryophyta</taxon>
        <taxon>Tracheophyta</taxon>
        <taxon>Spermatophyta</taxon>
        <taxon>Magnoliopsida</taxon>
        <taxon>eudicotyledons</taxon>
        <taxon>Gunneridae</taxon>
        <taxon>Pentapetalae</taxon>
        <taxon>rosids</taxon>
        <taxon>fabids</taxon>
        <taxon>Malpighiales</taxon>
        <taxon>Salicaceae</taxon>
        <taxon>Saliceae</taxon>
        <taxon>Populus</taxon>
    </lineage>
</organism>
<sequence length="66" mass="7750">MRRDQENEARGSERGTDNVSYQRKSEQIIRKGCPVLLLLSYERGWSFVSGEREEKEMTHAQSRYGL</sequence>
<dbReference type="Proteomes" id="UP000309997">
    <property type="component" value="Unassembled WGS sequence"/>
</dbReference>
<dbReference type="EMBL" id="RCHU02000017">
    <property type="protein sequence ID" value="KAL3568302.1"/>
    <property type="molecule type" value="Genomic_DNA"/>
</dbReference>
<gene>
    <name evidence="1" type="ORF">D5086_030953</name>
</gene>
<evidence type="ECO:0000313" key="1">
    <source>
        <dbReference type="EMBL" id="KAL3568302.1"/>
    </source>
</evidence>
<name>A0ACC4APX9_POPAL</name>
<keyword evidence="2" id="KW-1185">Reference proteome</keyword>
<proteinExistence type="predicted"/>